<accession>A0A1E5GIF3</accession>
<dbReference type="RefSeq" id="WP_069664195.1">
    <property type="nucleotide sequence ID" value="NZ_JBHUJJ010000001.1"/>
</dbReference>
<evidence type="ECO:0000313" key="2">
    <source>
        <dbReference type="Proteomes" id="UP000095094"/>
    </source>
</evidence>
<sequence>MKKPTVEELLKQIEGKEVQAEWDRRDELMKRFNGLSKSTLNTYQKEMEEIPEFKEGVLKPTHSVTWINLALFILFLKWKEENRYRTRKVSAKDFLLKLEGEIS</sequence>
<name>A0A1E5GIF3_9ENTE</name>
<proteinExistence type="predicted"/>
<protein>
    <submittedName>
        <fullName evidence="1">Uncharacterized protein</fullName>
    </submittedName>
</protein>
<organism evidence="1 2">
    <name type="scientific">Enterococcus termitis</name>
    <dbReference type="NCBI Taxonomy" id="332950"/>
    <lineage>
        <taxon>Bacteria</taxon>
        <taxon>Bacillati</taxon>
        <taxon>Bacillota</taxon>
        <taxon>Bacilli</taxon>
        <taxon>Lactobacillales</taxon>
        <taxon>Enterococcaceae</taxon>
        <taxon>Enterococcus</taxon>
    </lineage>
</organism>
<dbReference type="OrthoDB" id="2156645at2"/>
<comment type="caution">
    <text evidence="1">The sequence shown here is derived from an EMBL/GenBank/DDBJ whole genome shotgun (WGS) entry which is preliminary data.</text>
</comment>
<keyword evidence="2" id="KW-1185">Reference proteome</keyword>
<evidence type="ECO:0000313" key="1">
    <source>
        <dbReference type="EMBL" id="OEG12494.1"/>
    </source>
</evidence>
<dbReference type="Proteomes" id="UP000095094">
    <property type="component" value="Unassembled WGS sequence"/>
</dbReference>
<dbReference type="EMBL" id="MIJY01000034">
    <property type="protein sequence ID" value="OEG12494.1"/>
    <property type="molecule type" value="Genomic_DNA"/>
</dbReference>
<gene>
    <name evidence="1" type="ORF">BCR25_08125</name>
</gene>
<reference evidence="2" key="1">
    <citation type="submission" date="2016-09" db="EMBL/GenBank/DDBJ databases">
        <authorList>
            <person name="Gulvik C.A."/>
        </authorList>
    </citation>
    <scope>NUCLEOTIDE SEQUENCE [LARGE SCALE GENOMIC DNA]</scope>
    <source>
        <strain evidence="2">LMG 8895</strain>
    </source>
</reference>
<dbReference type="AlphaFoldDB" id="A0A1E5GIF3"/>